<feature type="region of interest" description="Disordered" evidence="1">
    <location>
        <begin position="200"/>
        <end position="240"/>
    </location>
</feature>
<keyword evidence="3" id="KW-1185">Reference proteome</keyword>
<evidence type="ECO:0000313" key="2">
    <source>
        <dbReference type="EMBL" id="KAJ3141997.1"/>
    </source>
</evidence>
<comment type="caution">
    <text evidence="2">The sequence shown here is derived from an EMBL/GenBank/DDBJ whole genome shotgun (WGS) entry which is preliminary data.</text>
</comment>
<evidence type="ECO:0000313" key="3">
    <source>
        <dbReference type="Proteomes" id="UP001211907"/>
    </source>
</evidence>
<organism evidence="2 3">
    <name type="scientific">Physocladia obscura</name>
    <dbReference type="NCBI Taxonomy" id="109957"/>
    <lineage>
        <taxon>Eukaryota</taxon>
        <taxon>Fungi</taxon>
        <taxon>Fungi incertae sedis</taxon>
        <taxon>Chytridiomycota</taxon>
        <taxon>Chytridiomycota incertae sedis</taxon>
        <taxon>Chytridiomycetes</taxon>
        <taxon>Chytridiales</taxon>
        <taxon>Chytriomycetaceae</taxon>
        <taxon>Physocladia</taxon>
    </lineage>
</organism>
<dbReference type="AlphaFoldDB" id="A0AAD5XMQ8"/>
<dbReference type="Proteomes" id="UP001211907">
    <property type="component" value="Unassembled WGS sequence"/>
</dbReference>
<protein>
    <submittedName>
        <fullName evidence="2">Uncharacterized protein</fullName>
    </submittedName>
</protein>
<proteinExistence type="predicted"/>
<accession>A0AAD5XMQ8</accession>
<dbReference type="EMBL" id="JADGJH010000021">
    <property type="protein sequence ID" value="KAJ3141997.1"/>
    <property type="molecule type" value="Genomic_DNA"/>
</dbReference>
<name>A0AAD5XMQ8_9FUNG</name>
<feature type="region of interest" description="Disordered" evidence="1">
    <location>
        <begin position="125"/>
        <end position="154"/>
    </location>
</feature>
<feature type="compositionally biased region" description="Polar residues" evidence="1">
    <location>
        <begin position="206"/>
        <end position="223"/>
    </location>
</feature>
<sequence length="282" mass="31529">MDELPMIFVRILWLYVSQNVGISRRHDDSQSYSNNTPFKNYQIICRDIAVAMHSVLQDYCWDVGQGRQDMQKKQVRKGYRSGMASSSRNASKDGFAIKLVRRIHSEVSVGSLGIGRNETWVASTTSVTATTPTPTVSSVRSSRTRTRSHSHPNFESGFRWIRNAEDTHWNWPNLASSAVFSLEGNSHSTPINADFDQIQSAKKPVNSPSAMHPNRNSVSQDSQTPPPPPPPNSDNYEFTLPGSVTRASRDARPKHRRTNSVHHESIVFPLAFPNHGFKLSGG</sequence>
<feature type="compositionally biased region" description="Low complexity" evidence="1">
    <location>
        <begin position="125"/>
        <end position="141"/>
    </location>
</feature>
<gene>
    <name evidence="2" type="ORF">HK100_004175</name>
</gene>
<evidence type="ECO:0000256" key="1">
    <source>
        <dbReference type="SAM" id="MobiDB-lite"/>
    </source>
</evidence>
<reference evidence="2" key="1">
    <citation type="submission" date="2020-05" db="EMBL/GenBank/DDBJ databases">
        <title>Phylogenomic resolution of chytrid fungi.</title>
        <authorList>
            <person name="Stajich J.E."/>
            <person name="Amses K."/>
            <person name="Simmons R."/>
            <person name="Seto K."/>
            <person name="Myers J."/>
            <person name="Bonds A."/>
            <person name="Quandt C.A."/>
            <person name="Barry K."/>
            <person name="Liu P."/>
            <person name="Grigoriev I."/>
            <person name="Longcore J.E."/>
            <person name="James T.Y."/>
        </authorList>
    </citation>
    <scope>NUCLEOTIDE SEQUENCE</scope>
    <source>
        <strain evidence="2">JEL0513</strain>
    </source>
</reference>